<proteinExistence type="predicted"/>
<dbReference type="PROSITE" id="PS51257">
    <property type="entry name" value="PROKAR_LIPOPROTEIN"/>
    <property type="match status" value="1"/>
</dbReference>
<accession>A0A1Y2JXJ0</accession>
<sequence>MVKALRNMVMALTFVGVAGCNMFWNFMNDYMACGLALAVSVTAGFCVERIFIERSRREMIRLHGADWHSAENRQLDS</sequence>
<keyword evidence="1" id="KW-0472">Membrane</keyword>
<reference evidence="2 3" key="1">
    <citation type="submission" date="2017-03" db="EMBL/GenBank/DDBJ databases">
        <title>Whole genome sequences of fourteen strains of Bradyrhizobium canariense and one strain of Bradyrhizobium japonicum isolated from Lupinus (Papilionoideae: Genisteae) species in Algeria.</title>
        <authorList>
            <person name="Crovadore J."/>
            <person name="Chekireb D."/>
            <person name="Brachmann A."/>
            <person name="Chablais R."/>
            <person name="Cochard B."/>
            <person name="Lefort F."/>
        </authorList>
    </citation>
    <scope>NUCLEOTIDE SEQUENCE [LARGE SCALE GENOMIC DNA]</scope>
    <source>
        <strain evidence="2 3">UBMA197</strain>
    </source>
</reference>
<keyword evidence="1" id="KW-0812">Transmembrane</keyword>
<dbReference type="AlphaFoldDB" id="A0A1Y2JXJ0"/>
<keyword evidence="1" id="KW-1133">Transmembrane helix</keyword>
<organism evidence="2 3">
    <name type="scientific">Bradyrhizobium japonicum</name>
    <dbReference type="NCBI Taxonomy" id="375"/>
    <lineage>
        <taxon>Bacteria</taxon>
        <taxon>Pseudomonadati</taxon>
        <taxon>Pseudomonadota</taxon>
        <taxon>Alphaproteobacteria</taxon>
        <taxon>Hyphomicrobiales</taxon>
        <taxon>Nitrobacteraceae</taxon>
        <taxon>Bradyrhizobium</taxon>
    </lineage>
</organism>
<dbReference type="Proteomes" id="UP000193335">
    <property type="component" value="Unassembled WGS sequence"/>
</dbReference>
<evidence type="ECO:0000313" key="3">
    <source>
        <dbReference type="Proteomes" id="UP000193335"/>
    </source>
</evidence>
<evidence type="ECO:0000256" key="1">
    <source>
        <dbReference type="SAM" id="Phobius"/>
    </source>
</evidence>
<dbReference type="EMBL" id="NAFL01000162">
    <property type="protein sequence ID" value="OSJ36905.1"/>
    <property type="molecule type" value="Genomic_DNA"/>
</dbReference>
<protein>
    <submittedName>
        <fullName evidence="2">Uncharacterized protein</fullName>
    </submittedName>
</protein>
<name>A0A1Y2JXJ0_BRAJP</name>
<gene>
    <name evidence="2" type="ORF">BSZ19_01915</name>
</gene>
<feature type="transmembrane region" description="Helical" evidence="1">
    <location>
        <begin position="7"/>
        <end position="24"/>
    </location>
</feature>
<dbReference type="RefSeq" id="WP_085398301.1">
    <property type="nucleotide sequence ID" value="NZ_NAFL01000162.1"/>
</dbReference>
<feature type="transmembrane region" description="Helical" evidence="1">
    <location>
        <begin position="30"/>
        <end position="52"/>
    </location>
</feature>
<evidence type="ECO:0000313" key="2">
    <source>
        <dbReference type="EMBL" id="OSJ36905.1"/>
    </source>
</evidence>
<comment type="caution">
    <text evidence="2">The sequence shown here is derived from an EMBL/GenBank/DDBJ whole genome shotgun (WGS) entry which is preliminary data.</text>
</comment>